<dbReference type="PROSITE" id="PS51977">
    <property type="entry name" value="WGR"/>
    <property type="match status" value="1"/>
</dbReference>
<protein>
    <submittedName>
        <fullName evidence="2">DNA-binding WGR domain protein</fullName>
    </submittedName>
</protein>
<proteinExistence type="predicted"/>
<evidence type="ECO:0000259" key="1">
    <source>
        <dbReference type="PROSITE" id="PS51977"/>
    </source>
</evidence>
<evidence type="ECO:0000313" key="2">
    <source>
        <dbReference type="EMBL" id="NMN67469.1"/>
    </source>
</evidence>
<dbReference type="InterPro" id="IPR049809">
    <property type="entry name" value="YehF/YfeS-like_WGR"/>
</dbReference>
<dbReference type="InterPro" id="IPR008893">
    <property type="entry name" value="WGR_domain"/>
</dbReference>
<accession>A0ABX1T318</accession>
<dbReference type="Proteomes" id="UP001166004">
    <property type="component" value="Unassembled WGS sequence"/>
</dbReference>
<dbReference type="CDD" id="cd07996">
    <property type="entry name" value="WGR_MMR_like"/>
    <property type="match status" value="1"/>
</dbReference>
<feature type="domain" description="WGR" evidence="1">
    <location>
        <begin position="7"/>
        <end position="84"/>
    </location>
</feature>
<gene>
    <name evidence="2" type="ORF">VP91_00006120</name>
</gene>
<dbReference type="InterPro" id="IPR036930">
    <property type="entry name" value="WGR_dom_sf"/>
</dbReference>
<keyword evidence="2" id="KW-0238">DNA-binding</keyword>
<organism evidence="2 3">
    <name type="scientific">Pelagibacter ubique</name>
    <dbReference type="NCBI Taxonomy" id="198252"/>
    <lineage>
        <taxon>Bacteria</taxon>
        <taxon>Pseudomonadati</taxon>
        <taxon>Pseudomonadota</taxon>
        <taxon>Alphaproteobacteria</taxon>
        <taxon>Candidatus Pelagibacterales</taxon>
        <taxon>Candidatus Pelagibacteraceae</taxon>
        <taxon>Candidatus Pelagibacter</taxon>
    </lineage>
</organism>
<dbReference type="EMBL" id="LANA01000001">
    <property type="protein sequence ID" value="NMN67469.1"/>
    <property type="molecule type" value="Genomic_DNA"/>
</dbReference>
<dbReference type="GO" id="GO:0003677">
    <property type="term" value="F:DNA binding"/>
    <property type="evidence" value="ECO:0007669"/>
    <property type="project" value="UniProtKB-KW"/>
</dbReference>
<name>A0ABX1T318_PELUQ</name>
<keyword evidence="3" id="KW-1185">Reference proteome</keyword>
<dbReference type="Pfam" id="PF05406">
    <property type="entry name" value="WGR"/>
    <property type="match status" value="1"/>
</dbReference>
<dbReference type="SUPFAM" id="SSF142921">
    <property type="entry name" value="WGR domain-like"/>
    <property type="match status" value="1"/>
</dbReference>
<sequence length="84" mass="9782">MKGKKMRHFEYKDLGTNAHKFWEINLEAKKLVVTYGRIGIKNPASKVFMINKNGGKDTFVSKEAAEKYCEKKIREKTSKGYKEH</sequence>
<dbReference type="Gene3D" id="2.20.140.10">
    <property type="entry name" value="WGR domain"/>
    <property type="match status" value="1"/>
</dbReference>
<dbReference type="RefSeq" id="WP_169035963.1">
    <property type="nucleotide sequence ID" value="NZ_LANA01000001.1"/>
</dbReference>
<reference evidence="2 3" key="1">
    <citation type="submission" date="2019-07" db="EMBL/GenBank/DDBJ databases">
        <title>SAR11 Genome Evolution.</title>
        <authorList>
            <person name="Giovannoni S."/>
        </authorList>
    </citation>
    <scope>NUCLEOTIDE SEQUENCE [LARGE SCALE GENOMIC DNA]</scope>
    <source>
        <strain evidence="2 3">HTCC9565</strain>
    </source>
</reference>
<comment type="caution">
    <text evidence="2">The sequence shown here is derived from an EMBL/GenBank/DDBJ whole genome shotgun (WGS) entry which is preliminary data.</text>
</comment>
<evidence type="ECO:0000313" key="3">
    <source>
        <dbReference type="Proteomes" id="UP001166004"/>
    </source>
</evidence>